<dbReference type="InterPro" id="IPR036291">
    <property type="entry name" value="NAD(P)-bd_dom_sf"/>
</dbReference>
<evidence type="ECO:0000259" key="1">
    <source>
        <dbReference type="Pfam" id="PF01370"/>
    </source>
</evidence>
<dbReference type="OrthoDB" id="112777at2"/>
<name>A0A085ZBB6_9FLAO</name>
<evidence type="ECO:0000313" key="2">
    <source>
        <dbReference type="EMBL" id="KFF01730.1"/>
    </source>
</evidence>
<feature type="domain" description="NAD-dependent epimerase/dehydratase" evidence="1">
    <location>
        <begin position="8"/>
        <end position="211"/>
    </location>
</feature>
<keyword evidence="3" id="KW-1185">Reference proteome</keyword>
<dbReference type="SUPFAM" id="SSF51735">
    <property type="entry name" value="NAD(P)-binding Rossmann-fold domains"/>
    <property type="match status" value="1"/>
</dbReference>
<reference evidence="2 3" key="1">
    <citation type="submission" date="2014-07" db="EMBL/GenBank/DDBJ databases">
        <title>Genome of Chryseobacterium luteum DSM 18605.</title>
        <authorList>
            <person name="Stropko S.J."/>
            <person name="Pipes S.E."/>
            <person name="Newman J.D."/>
        </authorList>
    </citation>
    <scope>NUCLEOTIDE SEQUENCE [LARGE SCALE GENOMIC DNA]</scope>
    <source>
        <strain evidence="2 3">DSM 18605</strain>
    </source>
</reference>
<dbReference type="EMBL" id="JPRO01000015">
    <property type="protein sequence ID" value="KFF01730.1"/>
    <property type="molecule type" value="Genomic_DNA"/>
</dbReference>
<dbReference type="STRING" id="421531.IX38_16825"/>
<sequence>MDNEIHTVLGASGAIGFAIIKALQNKNLSIRAVSKHPMQGVKWVYANLMDTVLTQKAIQGSGYVYLCVGLPYDSAIWASQWPVIMKNVINACEKSNAVLIFFDNVYMYDPYYLPSSFDENTPQYTLTKKGITRKQISDMIMDAIRQEKIKAVIGRSADFYGPFAKNSPFYISFLERMLLDKNPYFLGSPDKKHTYSYTLDNGRALVLLALDSSTYGEVWHLPTRKAITIEQIIEIFNGILKKNYKIKIIFPIERKLLSLFSKTIKEASEMNYQFEHDYIMVSDKFKNHFPDFHITPYELGIKEMIKSFCKKNTNR</sequence>
<evidence type="ECO:0000313" key="3">
    <source>
        <dbReference type="Proteomes" id="UP000028703"/>
    </source>
</evidence>
<dbReference type="AlphaFoldDB" id="A0A085ZBB6"/>
<comment type="caution">
    <text evidence="2">The sequence shown here is derived from an EMBL/GenBank/DDBJ whole genome shotgun (WGS) entry which is preliminary data.</text>
</comment>
<dbReference type="eggNOG" id="COG0451">
    <property type="taxonomic scope" value="Bacteria"/>
</dbReference>
<protein>
    <recommendedName>
        <fullName evidence="1">NAD-dependent epimerase/dehydratase domain-containing protein</fullName>
    </recommendedName>
</protein>
<organism evidence="2 3">
    <name type="scientific">Chryseobacterium luteum</name>
    <dbReference type="NCBI Taxonomy" id="421531"/>
    <lineage>
        <taxon>Bacteria</taxon>
        <taxon>Pseudomonadati</taxon>
        <taxon>Bacteroidota</taxon>
        <taxon>Flavobacteriia</taxon>
        <taxon>Flavobacteriales</taxon>
        <taxon>Weeksellaceae</taxon>
        <taxon>Chryseobacterium group</taxon>
        <taxon>Chryseobacterium</taxon>
    </lineage>
</organism>
<proteinExistence type="predicted"/>
<gene>
    <name evidence="2" type="ORF">IX38_16825</name>
</gene>
<dbReference type="InterPro" id="IPR001509">
    <property type="entry name" value="Epimerase_deHydtase"/>
</dbReference>
<dbReference type="Pfam" id="PF01370">
    <property type="entry name" value="Epimerase"/>
    <property type="match status" value="1"/>
</dbReference>
<dbReference type="Gene3D" id="3.40.50.720">
    <property type="entry name" value="NAD(P)-binding Rossmann-like Domain"/>
    <property type="match status" value="1"/>
</dbReference>
<accession>A0A085ZBB6</accession>
<dbReference type="Proteomes" id="UP000028703">
    <property type="component" value="Unassembled WGS sequence"/>
</dbReference>
<dbReference type="RefSeq" id="WP_034706631.1">
    <property type="nucleotide sequence ID" value="NZ_JPRO01000015.1"/>
</dbReference>